<organism evidence="2 3">
    <name type="scientific">Sistotremastrum niveocremeum HHB9708</name>
    <dbReference type="NCBI Taxonomy" id="1314777"/>
    <lineage>
        <taxon>Eukaryota</taxon>
        <taxon>Fungi</taxon>
        <taxon>Dikarya</taxon>
        <taxon>Basidiomycota</taxon>
        <taxon>Agaricomycotina</taxon>
        <taxon>Agaricomycetes</taxon>
        <taxon>Sistotremastrales</taxon>
        <taxon>Sistotremastraceae</taxon>
        <taxon>Sertulicium</taxon>
        <taxon>Sertulicium niveocremeum</taxon>
    </lineage>
</organism>
<dbReference type="Gene3D" id="1.10.1410.10">
    <property type="match status" value="1"/>
</dbReference>
<dbReference type="EMBL" id="KV419451">
    <property type="protein sequence ID" value="KZS87385.1"/>
    <property type="molecule type" value="Genomic_DNA"/>
</dbReference>
<proteinExistence type="predicted"/>
<gene>
    <name evidence="2" type="ORF">SISNIDRAFT_387772</name>
</gene>
<dbReference type="PANTHER" id="PTHR12271">
    <property type="entry name" value="POLY A POLYMERASE CID PAP -RELATED"/>
    <property type="match status" value="1"/>
</dbReference>
<accession>A0A164N5U8</accession>
<evidence type="ECO:0000313" key="3">
    <source>
        <dbReference type="Proteomes" id="UP000076722"/>
    </source>
</evidence>
<reference evidence="2 3" key="1">
    <citation type="journal article" date="2016" name="Mol. Biol. Evol.">
        <title>Comparative Genomics of Early-Diverging Mushroom-Forming Fungi Provides Insights into the Origins of Lignocellulose Decay Capabilities.</title>
        <authorList>
            <person name="Nagy L.G."/>
            <person name="Riley R."/>
            <person name="Tritt A."/>
            <person name="Adam C."/>
            <person name="Daum C."/>
            <person name="Floudas D."/>
            <person name="Sun H."/>
            <person name="Yadav J.S."/>
            <person name="Pangilinan J."/>
            <person name="Larsson K.H."/>
            <person name="Matsuura K."/>
            <person name="Barry K."/>
            <person name="Labutti K."/>
            <person name="Kuo R."/>
            <person name="Ohm R.A."/>
            <person name="Bhattacharya S.S."/>
            <person name="Shirouzu T."/>
            <person name="Yoshinaga Y."/>
            <person name="Martin F.M."/>
            <person name="Grigoriev I.V."/>
            <person name="Hibbett D.S."/>
        </authorList>
    </citation>
    <scope>NUCLEOTIDE SEQUENCE [LARGE SCALE GENOMIC DNA]</scope>
    <source>
        <strain evidence="2 3">HHB9708</strain>
    </source>
</reference>
<sequence>VATPATLQKRSHTVQKIQNIIHKRYGRKYQLEVFGSTRYGVDTESSDLDLVIIDPDRILGIEPHIFRPKFPGEYRSLTRLADVLRREQFTNIQAIPFASVPIVKFHDPDTGIQGDININHQLGLFNTHLLAAYCNIYPNLRVLIRAVKTWAKSHGLNEPSPKGAGEQTSFSSYALTLMIVVFLQVKGVIPNLQSGLPPFDPTASTGLFWLSKKGEGKTACDVRFRIPHDWVPSPSTRSLTGDEASVGDLLVEWFRFWGWEADYGRTQASIKHGG</sequence>
<dbReference type="SUPFAM" id="SSF81301">
    <property type="entry name" value="Nucleotidyltransferase"/>
    <property type="match status" value="1"/>
</dbReference>
<dbReference type="InterPro" id="IPR054708">
    <property type="entry name" value="MTPAP-like_central"/>
</dbReference>
<dbReference type="InterPro" id="IPR043519">
    <property type="entry name" value="NT_sf"/>
</dbReference>
<feature type="non-terminal residue" evidence="2">
    <location>
        <position position="1"/>
    </location>
</feature>
<dbReference type="GO" id="GO:0010605">
    <property type="term" value="P:negative regulation of macromolecule metabolic process"/>
    <property type="evidence" value="ECO:0007669"/>
    <property type="project" value="UniProtKB-ARBA"/>
</dbReference>
<feature type="domain" description="Poly(A) RNA polymerase mitochondrial-like central palm" evidence="1">
    <location>
        <begin position="3"/>
        <end position="134"/>
    </location>
</feature>
<evidence type="ECO:0000259" key="1">
    <source>
        <dbReference type="Pfam" id="PF22600"/>
    </source>
</evidence>
<evidence type="ECO:0000313" key="2">
    <source>
        <dbReference type="EMBL" id="KZS87385.1"/>
    </source>
</evidence>
<dbReference type="STRING" id="1314777.A0A164N5U8"/>
<dbReference type="Pfam" id="PF22600">
    <property type="entry name" value="MTPAP-like_central"/>
    <property type="match status" value="1"/>
</dbReference>
<dbReference type="PANTHER" id="PTHR12271:SF40">
    <property type="entry name" value="POLY(A) RNA POLYMERASE GLD2"/>
    <property type="match status" value="1"/>
</dbReference>
<dbReference type="Gene3D" id="3.30.460.10">
    <property type="entry name" value="Beta Polymerase, domain 2"/>
    <property type="match status" value="1"/>
</dbReference>
<name>A0A164N5U8_9AGAM</name>
<dbReference type="GO" id="GO:0031123">
    <property type="term" value="P:RNA 3'-end processing"/>
    <property type="evidence" value="ECO:0007669"/>
    <property type="project" value="TreeGrafter"/>
</dbReference>
<keyword evidence="3" id="KW-1185">Reference proteome</keyword>
<keyword evidence="2" id="KW-0808">Transferase</keyword>
<dbReference type="AlphaFoldDB" id="A0A164N5U8"/>
<feature type="non-terminal residue" evidence="2">
    <location>
        <position position="274"/>
    </location>
</feature>
<dbReference type="CDD" id="cd05402">
    <property type="entry name" value="NT_PAP_TUTase"/>
    <property type="match status" value="1"/>
</dbReference>
<dbReference type="Proteomes" id="UP000076722">
    <property type="component" value="Unassembled WGS sequence"/>
</dbReference>
<dbReference type="SUPFAM" id="SSF81631">
    <property type="entry name" value="PAP/OAS1 substrate-binding domain"/>
    <property type="match status" value="1"/>
</dbReference>
<dbReference type="GO" id="GO:0016779">
    <property type="term" value="F:nucleotidyltransferase activity"/>
    <property type="evidence" value="ECO:0007669"/>
    <property type="project" value="TreeGrafter"/>
</dbReference>
<dbReference type="OrthoDB" id="2274644at2759"/>
<protein>
    <submittedName>
        <fullName evidence="2">Nucleotidyltransferase</fullName>
    </submittedName>
</protein>